<feature type="compositionally biased region" description="Basic and acidic residues" evidence="1">
    <location>
        <begin position="34"/>
        <end position="66"/>
    </location>
</feature>
<feature type="compositionally biased region" description="Basic and acidic residues" evidence="1">
    <location>
        <begin position="7"/>
        <end position="20"/>
    </location>
</feature>
<feature type="region of interest" description="Disordered" evidence="1">
    <location>
        <begin position="34"/>
        <end position="75"/>
    </location>
</feature>
<accession>M1DCI0</accession>
<organism evidence="2 3">
    <name type="scientific">Solanum tuberosum</name>
    <name type="common">Potato</name>
    <dbReference type="NCBI Taxonomy" id="4113"/>
    <lineage>
        <taxon>Eukaryota</taxon>
        <taxon>Viridiplantae</taxon>
        <taxon>Streptophyta</taxon>
        <taxon>Embryophyta</taxon>
        <taxon>Tracheophyta</taxon>
        <taxon>Spermatophyta</taxon>
        <taxon>Magnoliopsida</taxon>
        <taxon>eudicotyledons</taxon>
        <taxon>Gunneridae</taxon>
        <taxon>Pentapetalae</taxon>
        <taxon>asterids</taxon>
        <taxon>lamiids</taxon>
        <taxon>Solanales</taxon>
        <taxon>Solanaceae</taxon>
        <taxon>Solanoideae</taxon>
        <taxon>Solaneae</taxon>
        <taxon>Solanum</taxon>
    </lineage>
</organism>
<evidence type="ECO:0000313" key="3">
    <source>
        <dbReference type="Proteomes" id="UP000011115"/>
    </source>
</evidence>
<proteinExistence type="predicted"/>
<name>M1DCI0_SOLTU</name>
<reference evidence="3" key="1">
    <citation type="journal article" date="2011" name="Nature">
        <title>Genome sequence and analysis of the tuber crop potato.</title>
        <authorList>
            <consortium name="The Potato Genome Sequencing Consortium"/>
        </authorList>
    </citation>
    <scope>NUCLEOTIDE SEQUENCE [LARGE SCALE GENOMIC DNA]</scope>
    <source>
        <strain evidence="3">cv. DM1-3 516 R44</strain>
    </source>
</reference>
<dbReference type="HOGENOM" id="CLU_2578527_0_0_1"/>
<dbReference type="PaxDb" id="4113-PGSC0003DMT400086795"/>
<sequence length="75" mass="8573">MALNHVSDNERQSCRMERCPDHGLSVVAVDGIWIEEHSKDTNRQKGTKQTEEVEKGEPNDRQDHSTTRRVALQST</sequence>
<feature type="region of interest" description="Disordered" evidence="1">
    <location>
        <begin position="1"/>
        <end position="20"/>
    </location>
</feature>
<dbReference type="AlphaFoldDB" id="M1DCI0"/>
<dbReference type="EnsemblPlants" id="PGSC0003DMT400086795">
    <property type="protein sequence ID" value="PGSC0003DMT400086795"/>
    <property type="gene ID" value="PGSC0003DMG400036366"/>
</dbReference>
<reference evidence="2" key="2">
    <citation type="submission" date="2015-06" db="UniProtKB">
        <authorList>
            <consortium name="EnsemblPlants"/>
        </authorList>
    </citation>
    <scope>IDENTIFICATION</scope>
    <source>
        <strain evidence="2">DM1-3 516 R44</strain>
    </source>
</reference>
<protein>
    <submittedName>
        <fullName evidence="2">Uncharacterized protein</fullName>
    </submittedName>
</protein>
<evidence type="ECO:0000313" key="2">
    <source>
        <dbReference type="EnsemblPlants" id="PGSC0003DMT400086795"/>
    </source>
</evidence>
<dbReference type="Gramene" id="PGSC0003DMT400086795">
    <property type="protein sequence ID" value="PGSC0003DMT400086795"/>
    <property type="gene ID" value="PGSC0003DMG400036366"/>
</dbReference>
<keyword evidence="3" id="KW-1185">Reference proteome</keyword>
<evidence type="ECO:0000256" key="1">
    <source>
        <dbReference type="SAM" id="MobiDB-lite"/>
    </source>
</evidence>
<dbReference type="InParanoid" id="M1DCI0"/>
<dbReference type="Proteomes" id="UP000011115">
    <property type="component" value="Unassembled WGS sequence"/>
</dbReference>